<comment type="caution">
    <text evidence="3">The sequence shown here is derived from an EMBL/GenBank/DDBJ whole genome shotgun (WGS) entry which is preliminary data.</text>
</comment>
<dbReference type="Proteomes" id="UP000004931">
    <property type="component" value="Unassembled WGS sequence"/>
</dbReference>
<comment type="similarity">
    <text evidence="1">Belongs to the short-chain dehydrogenases/reductases (SDR) family.</text>
</comment>
<accession>A0Y8V1</accession>
<evidence type="ECO:0008006" key="5">
    <source>
        <dbReference type="Google" id="ProtNLM"/>
    </source>
</evidence>
<dbReference type="SUPFAM" id="SSF51735">
    <property type="entry name" value="NAD(P)-binding Rossmann-fold domains"/>
    <property type="match status" value="1"/>
</dbReference>
<dbReference type="PANTHER" id="PTHR43008">
    <property type="entry name" value="BENZIL REDUCTASE"/>
    <property type="match status" value="1"/>
</dbReference>
<organism evidence="3 4">
    <name type="scientific">marine gamma proteobacterium HTCC2143</name>
    <dbReference type="NCBI Taxonomy" id="247633"/>
    <lineage>
        <taxon>Bacteria</taxon>
        <taxon>Pseudomonadati</taxon>
        <taxon>Pseudomonadota</taxon>
        <taxon>Gammaproteobacteria</taxon>
        <taxon>Cellvibrionales</taxon>
        <taxon>Spongiibacteraceae</taxon>
        <taxon>BD1-7 clade</taxon>
    </lineage>
</organism>
<dbReference type="PRINTS" id="PR00081">
    <property type="entry name" value="GDHRDH"/>
</dbReference>
<dbReference type="Gene3D" id="3.40.50.720">
    <property type="entry name" value="NAD(P)-binding Rossmann-like Domain"/>
    <property type="match status" value="1"/>
</dbReference>
<dbReference type="EMBL" id="AAVT01000001">
    <property type="protein sequence ID" value="EAW32555.1"/>
    <property type="molecule type" value="Genomic_DNA"/>
</dbReference>
<evidence type="ECO:0000256" key="2">
    <source>
        <dbReference type="ARBA" id="ARBA00023002"/>
    </source>
</evidence>
<dbReference type="PANTHER" id="PTHR43008:SF7">
    <property type="entry name" value="SHORT CHAIN DEHYDROGENASE_REDUCTASE (AFU_ORTHOLOGUE AFUA_2G00830)"/>
    <property type="match status" value="1"/>
</dbReference>
<dbReference type="STRING" id="247633.GP2143_14906"/>
<keyword evidence="4" id="KW-1185">Reference proteome</keyword>
<dbReference type="InterPro" id="IPR002347">
    <property type="entry name" value="SDR_fam"/>
</dbReference>
<dbReference type="GO" id="GO:0050664">
    <property type="term" value="F:oxidoreductase activity, acting on NAD(P)H, oxygen as acceptor"/>
    <property type="evidence" value="ECO:0007669"/>
    <property type="project" value="TreeGrafter"/>
</dbReference>
<proteinExistence type="inferred from homology"/>
<name>A0Y8V1_9GAMM</name>
<keyword evidence="2" id="KW-0560">Oxidoreductase</keyword>
<dbReference type="CDD" id="cd05233">
    <property type="entry name" value="SDR_c"/>
    <property type="match status" value="1"/>
</dbReference>
<reference evidence="3 4" key="1">
    <citation type="journal article" date="2010" name="J. Bacteriol.">
        <title>Genome sequence of the oligotrophic marine Gammaproteobacterium HTCC2143, isolated from the Oregon Coast.</title>
        <authorList>
            <person name="Oh H.M."/>
            <person name="Kang I."/>
            <person name="Ferriera S."/>
            <person name="Giovannoni S.J."/>
            <person name="Cho J.C."/>
        </authorList>
    </citation>
    <scope>NUCLEOTIDE SEQUENCE [LARGE SCALE GENOMIC DNA]</scope>
    <source>
        <strain evidence="3 4">HTCC2143</strain>
    </source>
</reference>
<gene>
    <name evidence="3" type="ORF">GP2143_14906</name>
</gene>
<sequence length="297" mass="31693">MAVITGAGNDGIGWGLCCHAAGKLGMHVVAIDLHESLVHSAQERLRQQCPQVESFGLVCDVTKPDDLAKCVDNIQSLLPGKTIGAVFANAGVMFSRTVLKSKPEEWAATLNVNILGVVNTIQAFVPILQSQAFNSIFSATASVGGLVRGDHGGASYQASKHAVVAICESLSFELARKSPHISIHVLCPCIVSSGLHRSSAVNQKVSEGKLAAGEVVSAGGGDFALAMTPDRHAEQVFDHIADGNFYMITDNIRPYVDHDKPFNGLEIIKERYDNMMHSHSTTATPLTRSLVGQPRQL</sequence>
<evidence type="ECO:0000313" key="3">
    <source>
        <dbReference type="EMBL" id="EAW32555.1"/>
    </source>
</evidence>
<dbReference type="InterPro" id="IPR036291">
    <property type="entry name" value="NAD(P)-bd_dom_sf"/>
</dbReference>
<protein>
    <recommendedName>
        <fullName evidence="5">Short-chain dehydrogenase/reductase SDR</fullName>
    </recommendedName>
</protein>
<evidence type="ECO:0000313" key="4">
    <source>
        <dbReference type="Proteomes" id="UP000004931"/>
    </source>
</evidence>
<dbReference type="AlphaFoldDB" id="A0Y8V1"/>
<dbReference type="Pfam" id="PF00106">
    <property type="entry name" value="adh_short"/>
    <property type="match status" value="1"/>
</dbReference>
<evidence type="ECO:0000256" key="1">
    <source>
        <dbReference type="ARBA" id="ARBA00006484"/>
    </source>
</evidence>
<dbReference type="eggNOG" id="COG4221">
    <property type="taxonomic scope" value="Bacteria"/>
</dbReference>